<gene>
    <name evidence="1" type="ORF">S12H4_36405</name>
</gene>
<reference evidence="1" key="1">
    <citation type="journal article" date="2014" name="Front. Microbiol.">
        <title>High frequency of phylogenetically diverse reductive dehalogenase-homologous genes in deep subseafloor sedimentary metagenomes.</title>
        <authorList>
            <person name="Kawai M."/>
            <person name="Futagami T."/>
            <person name="Toyoda A."/>
            <person name="Takaki Y."/>
            <person name="Nishi S."/>
            <person name="Hori S."/>
            <person name="Arai W."/>
            <person name="Tsubouchi T."/>
            <person name="Morono Y."/>
            <person name="Uchiyama I."/>
            <person name="Ito T."/>
            <person name="Fujiyama A."/>
            <person name="Inagaki F."/>
            <person name="Takami H."/>
        </authorList>
    </citation>
    <scope>NUCLEOTIDE SEQUENCE</scope>
    <source>
        <strain evidence="1">Expedition CK06-06</strain>
    </source>
</reference>
<name>X1SD98_9ZZZZ</name>
<protein>
    <submittedName>
        <fullName evidence="1">Uncharacterized protein</fullName>
    </submittedName>
</protein>
<evidence type="ECO:0000313" key="1">
    <source>
        <dbReference type="EMBL" id="GAI90952.1"/>
    </source>
</evidence>
<feature type="non-terminal residue" evidence="1">
    <location>
        <position position="1"/>
    </location>
</feature>
<comment type="caution">
    <text evidence="1">The sequence shown here is derived from an EMBL/GenBank/DDBJ whole genome shotgun (WGS) entry which is preliminary data.</text>
</comment>
<organism evidence="1">
    <name type="scientific">marine sediment metagenome</name>
    <dbReference type="NCBI Taxonomy" id="412755"/>
    <lineage>
        <taxon>unclassified sequences</taxon>
        <taxon>metagenomes</taxon>
        <taxon>ecological metagenomes</taxon>
    </lineage>
</organism>
<proteinExistence type="predicted"/>
<accession>X1SD98</accession>
<dbReference type="EMBL" id="BARW01021700">
    <property type="protein sequence ID" value="GAI90952.1"/>
    <property type="molecule type" value="Genomic_DNA"/>
</dbReference>
<dbReference type="AlphaFoldDB" id="X1SD98"/>
<sequence length="37" mass="4218">LLEFEKVFSAYLEGEVDAARVIVRAKKMIKVGLPRLK</sequence>